<dbReference type="SUPFAM" id="SSF55469">
    <property type="entry name" value="FMN-dependent nitroreductase-like"/>
    <property type="match status" value="1"/>
</dbReference>
<dbReference type="EMBL" id="CP019728">
    <property type="protein sequence ID" value="AQS52455.1"/>
    <property type="molecule type" value="Genomic_DNA"/>
</dbReference>
<dbReference type="RefSeq" id="WP_062471415.1">
    <property type="nucleotide sequence ID" value="NZ_BBYN01000029.1"/>
</dbReference>
<dbReference type="STRING" id="708126.BW727_100045"/>
<dbReference type="InterPro" id="IPR000415">
    <property type="entry name" value="Nitroreductase-like"/>
</dbReference>
<dbReference type="KEGG" id="jda:BW727_100045"/>
<dbReference type="AlphaFoldDB" id="A0A1S6ILN5"/>
<accession>A0A1S6ILN5</accession>
<dbReference type="Proteomes" id="UP000188993">
    <property type="component" value="Chromosome"/>
</dbReference>
<evidence type="ECO:0000313" key="2">
    <source>
        <dbReference type="Proteomes" id="UP000188993"/>
    </source>
</evidence>
<reference evidence="1 2" key="1">
    <citation type="journal article" date="2014" name="Int. J. Syst. Evol. Microbiol.">
        <title>Jeotgalibaca dankookensis gen. nov., sp. nov., a member of the family Carnobacteriaceae, isolated from seujeot (Korean traditional food).</title>
        <authorList>
            <person name="Lee D.G."/>
            <person name="Trujillo M.E."/>
            <person name="Kang H."/>
            <person name="Ahn T.Y."/>
        </authorList>
    </citation>
    <scope>NUCLEOTIDE SEQUENCE [LARGE SCALE GENOMIC DNA]</scope>
    <source>
        <strain evidence="1 2">EX-07</strain>
    </source>
</reference>
<sequence>MNFRRAVIINRPVERFSSFELSDAQIESIILAGLATPIPTDLYKKFHITFYKEQSDSKNSGPVNIVISLKDEEEQKESKYLFAGMIMGQMQLAVTSLLLGYKYITDSQELSELSTPDQKEKIGIPTNYTPIQKLQIGYPAEEVRDRDGLENSVLARRFV</sequence>
<protein>
    <recommendedName>
        <fullName evidence="3">Nitroreductase domain-containing protein</fullName>
    </recommendedName>
</protein>
<dbReference type="GO" id="GO:0016491">
    <property type="term" value="F:oxidoreductase activity"/>
    <property type="evidence" value="ECO:0007669"/>
    <property type="project" value="InterPro"/>
</dbReference>
<name>A0A1S6ILN5_9LACT</name>
<dbReference type="OrthoDB" id="9782629at2"/>
<organism evidence="1 2">
    <name type="scientific">Jeotgalibaca dankookensis</name>
    <dbReference type="NCBI Taxonomy" id="708126"/>
    <lineage>
        <taxon>Bacteria</taxon>
        <taxon>Bacillati</taxon>
        <taxon>Bacillota</taxon>
        <taxon>Bacilli</taxon>
        <taxon>Lactobacillales</taxon>
        <taxon>Carnobacteriaceae</taxon>
        <taxon>Jeotgalibaca</taxon>
    </lineage>
</organism>
<proteinExistence type="predicted"/>
<keyword evidence="2" id="KW-1185">Reference proteome</keyword>
<dbReference type="Gene3D" id="3.40.109.10">
    <property type="entry name" value="NADH Oxidase"/>
    <property type="match status" value="1"/>
</dbReference>
<gene>
    <name evidence="1" type="ORF">BW727_100045</name>
</gene>
<evidence type="ECO:0008006" key="3">
    <source>
        <dbReference type="Google" id="ProtNLM"/>
    </source>
</evidence>
<evidence type="ECO:0000313" key="1">
    <source>
        <dbReference type="EMBL" id="AQS52455.1"/>
    </source>
</evidence>